<dbReference type="InterPro" id="IPR016032">
    <property type="entry name" value="Sig_transdc_resp-reg_C-effctor"/>
</dbReference>
<dbReference type="SUPFAM" id="SSF46894">
    <property type="entry name" value="C-terminal effector domain of the bipartite response regulators"/>
    <property type="match status" value="1"/>
</dbReference>
<feature type="DNA-binding region" description="OmpR/PhoB-type" evidence="5">
    <location>
        <begin position="1"/>
        <end position="80"/>
    </location>
</feature>
<dbReference type="EMBL" id="JAXAVW010000017">
    <property type="protein sequence ID" value="MDX8032900.1"/>
    <property type="molecule type" value="Genomic_DNA"/>
</dbReference>
<evidence type="ECO:0000256" key="2">
    <source>
        <dbReference type="ARBA" id="ARBA00023015"/>
    </source>
</evidence>
<accession>A0ABU4T410</accession>
<evidence type="ECO:0000256" key="3">
    <source>
        <dbReference type="ARBA" id="ARBA00023125"/>
    </source>
</evidence>
<keyword evidence="3 5" id="KW-0238">DNA-binding</keyword>
<proteinExistence type="inferred from homology"/>
<name>A0ABU4T410_9PSEU</name>
<protein>
    <submittedName>
        <fullName evidence="7">AfsR/SARP family transcriptional regulator</fullName>
    </submittedName>
</protein>
<evidence type="ECO:0000259" key="6">
    <source>
        <dbReference type="PROSITE" id="PS51755"/>
    </source>
</evidence>
<dbReference type="SMART" id="SM00862">
    <property type="entry name" value="Trans_reg_C"/>
    <property type="match status" value="1"/>
</dbReference>
<evidence type="ECO:0000256" key="4">
    <source>
        <dbReference type="ARBA" id="ARBA00023163"/>
    </source>
</evidence>
<dbReference type="InterPro" id="IPR001867">
    <property type="entry name" value="OmpR/PhoB-type_DNA-bd"/>
</dbReference>
<dbReference type="InterPro" id="IPR011990">
    <property type="entry name" value="TPR-like_helical_dom_sf"/>
</dbReference>
<comment type="similarity">
    <text evidence="1">Belongs to the AfsR/DnrI/RedD regulatory family.</text>
</comment>
<comment type="caution">
    <text evidence="7">The sequence shown here is derived from an EMBL/GenBank/DDBJ whole genome shotgun (WGS) entry which is preliminary data.</text>
</comment>
<feature type="domain" description="OmpR/PhoB-type" evidence="6">
    <location>
        <begin position="1"/>
        <end position="80"/>
    </location>
</feature>
<dbReference type="SMART" id="SM01043">
    <property type="entry name" value="BTAD"/>
    <property type="match status" value="1"/>
</dbReference>
<organism evidence="7 8">
    <name type="scientific">Lentzea miocenica</name>
    <dbReference type="NCBI Taxonomy" id="3095431"/>
    <lineage>
        <taxon>Bacteria</taxon>
        <taxon>Bacillati</taxon>
        <taxon>Actinomycetota</taxon>
        <taxon>Actinomycetes</taxon>
        <taxon>Pseudonocardiales</taxon>
        <taxon>Pseudonocardiaceae</taxon>
        <taxon>Lentzea</taxon>
    </lineage>
</organism>
<dbReference type="PANTHER" id="PTHR35807">
    <property type="entry name" value="TRANSCRIPTIONAL REGULATOR REDD-RELATED"/>
    <property type="match status" value="1"/>
</dbReference>
<keyword evidence="2" id="KW-0805">Transcription regulation</keyword>
<dbReference type="RefSeq" id="WP_319967924.1">
    <property type="nucleotide sequence ID" value="NZ_JAXAVW010000017.1"/>
</dbReference>
<dbReference type="InterPro" id="IPR036388">
    <property type="entry name" value="WH-like_DNA-bd_sf"/>
</dbReference>
<reference evidence="7 8" key="1">
    <citation type="submission" date="2023-11" db="EMBL/GenBank/DDBJ databases">
        <title>Lentzea sokolovensis, sp. nov., Lentzea kristufkii, sp. nov., and Lentzea miocenensis, sp. nov., rare actinobacteria from Sokolov Coal Basin, Miocene lacustrine sediment, Czech Republic.</title>
        <authorList>
            <person name="Lara A."/>
            <person name="Kotroba L."/>
            <person name="Nouioui I."/>
            <person name="Neumann-Schaal M."/>
            <person name="Mast Y."/>
            <person name="Chronakova A."/>
        </authorList>
    </citation>
    <scope>NUCLEOTIDE SEQUENCE [LARGE SCALE GENOMIC DNA]</scope>
    <source>
        <strain evidence="7 8">BCCO 10_0856</strain>
    </source>
</reference>
<dbReference type="Gene3D" id="1.10.10.10">
    <property type="entry name" value="Winged helix-like DNA-binding domain superfamily/Winged helix DNA-binding domain"/>
    <property type="match status" value="1"/>
</dbReference>
<evidence type="ECO:0000313" key="7">
    <source>
        <dbReference type="EMBL" id="MDX8032900.1"/>
    </source>
</evidence>
<dbReference type="InterPro" id="IPR005158">
    <property type="entry name" value="BTAD"/>
</dbReference>
<keyword evidence="4" id="KW-0804">Transcription</keyword>
<dbReference type="Gene3D" id="1.25.40.10">
    <property type="entry name" value="Tetratricopeptide repeat domain"/>
    <property type="match status" value="1"/>
</dbReference>
<dbReference type="InterPro" id="IPR051677">
    <property type="entry name" value="AfsR-DnrI-RedD_regulator"/>
</dbReference>
<dbReference type="Pfam" id="PF00486">
    <property type="entry name" value="Trans_reg_C"/>
    <property type="match status" value="1"/>
</dbReference>
<gene>
    <name evidence="7" type="ORF">SK803_22005</name>
</gene>
<dbReference type="PANTHER" id="PTHR35807:SF1">
    <property type="entry name" value="TRANSCRIPTIONAL REGULATOR REDD"/>
    <property type="match status" value="1"/>
</dbReference>
<dbReference type="PROSITE" id="PS51755">
    <property type="entry name" value="OMPR_PHOB"/>
    <property type="match status" value="1"/>
</dbReference>
<evidence type="ECO:0000256" key="1">
    <source>
        <dbReference type="ARBA" id="ARBA00005820"/>
    </source>
</evidence>
<sequence>MEFRGEEVPLGPPQTRVVLAMLAAHANDVVTIDGIAEELWGSSPPASAKTQVHGIISALRRLLGRDRITTTRPRGYRLLARPDELESHLFRNDVECAREMLAEGAVAAGAARLRRALARWRGPVLAELRGHLGRGLDETHVLALEERIAADLQLGRGADLVGELVELVAEHPLRERFRAQLMTALAHTGRLAEASRAYSVYRTTMVRELGVEPSAGLRALHTRILRGNS</sequence>
<dbReference type="Proteomes" id="UP001285521">
    <property type="component" value="Unassembled WGS sequence"/>
</dbReference>
<dbReference type="SUPFAM" id="SSF48452">
    <property type="entry name" value="TPR-like"/>
    <property type="match status" value="1"/>
</dbReference>
<dbReference type="Pfam" id="PF03704">
    <property type="entry name" value="BTAD"/>
    <property type="match status" value="1"/>
</dbReference>
<evidence type="ECO:0000313" key="8">
    <source>
        <dbReference type="Proteomes" id="UP001285521"/>
    </source>
</evidence>
<keyword evidence="8" id="KW-1185">Reference proteome</keyword>
<evidence type="ECO:0000256" key="5">
    <source>
        <dbReference type="PROSITE-ProRule" id="PRU01091"/>
    </source>
</evidence>
<dbReference type="CDD" id="cd15831">
    <property type="entry name" value="BTAD"/>
    <property type="match status" value="1"/>
</dbReference>